<feature type="compositionally biased region" description="Low complexity" evidence="1">
    <location>
        <begin position="151"/>
        <end position="170"/>
    </location>
</feature>
<evidence type="ECO:0000256" key="1">
    <source>
        <dbReference type="SAM" id="MobiDB-lite"/>
    </source>
</evidence>
<organism evidence="2 3">
    <name type="scientific">Pleodorina starrii</name>
    <dbReference type="NCBI Taxonomy" id="330485"/>
    <lineage>
        <taxon>Eukaryota</taxon>
        <taxon>Viridiplantae</taxon>
        <taxon>Chlorophyta</taxon>
        <taxon>core chlorophytes</taxon>
        <taxon>Chlorophyceae</taxon>
        <taxon>CS clade</taxon>
        <taxon>Chlamydomonadales</taxon>
        <taxon>Volvocaceae</taxon>
        <taxon>Pleodorina</taxon>
    </lineage>
</organism>
<reference evidence="2 3" key="1">
    <citation type="journal article" date="2023" name="Commun. Biol.">
        <title>Reorganization of the ancestral sex-determining regions during the evolution of trioecy in Pleodorina starrii.</title>
        <authorList>
            <person name="Takahashi K."/>
            <person name="Suzuki S."/>
            <person name="Kawai-Toyooka H."/>
            <person name="Yamamoto K."/>
            <person name="Hamaji T."/>
            <person name="Ootsuki R."/>
            <person name="Yamaguchi H."/>
            <person name="Kawachi M."/>
            <person name="Higashiyama T."/>
            <person name="Nozaki H."/>
        </authorList>
    </citation>
    <scope>NUCLEOTIDE SEQUENCE [LARGE SCALE GENOMIC DNA]</scope>
    <source>
        <strain evidence="2 3">NIES-4479</strain>
    </source>
</reference>
<name>A0A9W6C0L1_9CHLO</name>
<keyword evidence="3" id="KW-1185">Reference proteome</keyword>
<dbReference type="EMBL" id="BRXU01000044">
    <property type="protein sequence ID" value="GLC61282.1"/>
    <property type="molecule type" value="Genomic_DNA"/>
</dbReference>
<proteinExistence type="predicted"/>
<dbReference type="AlphaFoldDB" id="A0A9W6C0L1"/>
<feature type="region of interest" description="Disordered" evidence="1">
    <location>
        <begin position="144"/>
        <end position="185"/>
    </location>
</feature>
<comment type="caution">
    <text evidence="2">The sequence shown here is derived from an EMBL/GenBank/DDBJ whole genome shotgun (WGS) entry which is preliminary data.</text>
</comment>
<protein>
    <submittedName>
        <fullName evidence="2">Uncharacterized protein</fullName>
    </submittedName>
</protein>
<gene>
    <name evidence="2" type="primary">PLEST009430</name>
    <name evidence="2" type="ORF">PLESTB_001739300</name>
</gene>
<accession>A0A9W6C0L1</accession>
<dbReference type="Proteomes" id="UP001165080">
    <property type="component" value="Unassembled WGS sequence"/>
</dbReference>
<sequence length="185" mass="19262">MSEDAQAQLAAVQLSDAVCEVRCLPRLATPCGRRMESIDARLDVQSYYASINSSPAPALIWETACASPLRSANNTTAVSPPRTAILLPGAWAIGEGVLVGLDEQYGLSTSPVSGSPRSAATWTATMGSYLTSWANAISSCSRSTTHREGSDFLSPGDSSGSPGSCRSPAGWQRAPDVVLANKKGD</sequence>
<evidence type="ECO:0000313" key="3">
    <source>
        <dbReference type="Proteomes" id="UP001165080"/>
    </source>
</evidence>
<evidence type="ECO:0000313" key="2">
    <source>
        <dbReference type="EMBL" id="GLC61282.1"/>
    </source>
</evidence>